<dbReference type="RefSeq" id="WP_102184289.1">
    <property type="nucleotide sequence ID" value="NZ_PNGC01000002.1"/>
</dbReference>
<protein>
    <recommendedName>
        <fullName evidence="3">Helix-turn-helix domain-containing protein</fullName>
    </recommendedName>
</protein>
<evidence type="ECO:0000313" key="2">
    <source>
        <dbReference type="Proteomes" id="UP000243201"/>
    </source>
</evidence>
<evidence type="ECO:0000313" key="1">
    <source>
        <dbReference type="EMBL" id="PMB89244.1"/>
    </source>
</evidence>
<proteinExistence type="predicted"/>
<reference evidence="1 2" key="1">
    <citation type="submission" date="2017-09" db="EMBL/GenBank/DDBJ databases">
        <title>Bacterial strain isolated from the female urinary microbiota.</title>
        <authorList>
            <person name="Thomas-White K."/>
            <person name="Kumar N."/>
            <person name="Forster S."/>
            <person name="Putonti C."/>
            <person name="Lawley T."/>
            <person name="Wolfe A.J."/>
        </authorList>
    </citation>
    <scope>NUCLEOTIDE SEQUENCE [LARGE SCALE GENOMIC DNA]</scope>
    <source>
        <strain evidence="1 2">UMB0744</strain>
    </source>
</reference>
<accession>A0ABX4UNF9</accession>
<name>A0ABX4UNF9_9ACTO</name>
<evidence type="ECO:0008006" key="3">
    <source>
        <dbReference type="Google" id="ProtNLM"/>
    </source>
</evidence>
<dbReference type="EMBL" id="PNGC01000002">
    <property type="protein sequence ID" value="PMB89244.1"/>
    <property type="molecule type" value="Genomic_DNA"/>
</dbReference>
<dbReference type="Proteomes" id="UP000243201">
    <property type="component" value="Unassembled WGS sequence"/>
</dbReference>
<gene>
    <name evidence="1" type="ORF">CJ240_05620</name>
</gene>
<keyword evidence="2" id="KW-1185">Reference proteome</keyword>
<sequence>MARIPLCELLTLDEAAAAAKVSRRTINRRIEEGKLKRRGFPSMPRIWVKDLEKLYSVPCKAA</sequence>
<organism evidence="1 2">
    <name type="scientific">Varibaculum cambriense</name>
    <dbReference type="NCBI Taxonomy" id="184870"/>
    <lineage>
        <taxon>Bacteria</taxon>
        <taxon>Bacillati</taxon>
        <taxon>Actinomycetota</taxon>
        <taxon>Actinomycetes</taxon>
        <taxon>Actinomycetales</taxon>
        <taxon>Actinomycetaceae</taxon>
        <taxon>Varibaculum</taxon>
    </lineage>
</organism>
<comment type="caution">
    <text evidence="1">The sequence shown here is derived from an EMBL/GenBank/DDBJ whole genome shotgun (WGS) entry which is preliminary data.</text>
</comment>